<dbReference type="AlphaFoldDB" id="A0A5J4TTD9"/>
<organism evidence="1 2">
    <name type="scientific">Streblomastix strix</name>
    <dbReference type="NCBI Taxonomy" id="222440"/>
    <lineage>
        <taxon>Eukaryota</taxon>
        <taxon>Metamonada</taxon>
        <taxon>Preaxostyla</taxon>
        <taxon>Oxymonadida</taxon>
        <taxon>Streblomastigidae</taxon>
        <taxon>Streblomastix</taxon>
    </lineage>
</organism>
<feature type="non-terminal residue" evidence="1">
    <location>
        <position position="1"/>
    </location>
</feature>
<name>A0A5J4TTD9_9EUKA</name>
<comment type="caution">
    <text evidence="1">The sequence shown here is derived from an EMBL/GenBank/DDBJ whole genome shotgun (WGS) entry which is preliminary data.</text>
</comment>
<evidence type="ECO:0000313" key="2">
    <source>
        <dbReference type="Proteomes" id="UP000324800"/>
    </source>
</evidence>
<accession>A0A5J4TTD9</accession>
<dbReference type="EMBL" id="SNRW01025492">
    <property type="protein sequence ID" value="KAA6361478.1"/>
    <property type="molecule type" value="Genomic_DNA"/>
</dbReference>
<proteinExistence type="predicted"/>
<evidence type="ECO:0000313" key="1">
    <source>
        <dbReference type="EMBL" id="KAA6361478.1"/>
    </source>
</evidence>
<sequence>PIAEFGGSVDDSNYVKKTGQTLQVIKGYLRKNMQDLDGDEPSEEDEDYITKGEVASQYVSIYGGVQQIIGTKSFYDAVTANGFIKKDGTNQQVLLANGSTKPLSEFTTTIDDSNYVKKDGDVQDIQGILRKTTLDQPYPESKDDDYVTLGAVKSEFVSSIYSGSINGNLTANQFIKSDKDDTSVLLAGGGDMLLSAFGGLELVNINYTSNVVSPTSIMSLKCYRYGSLINFYGYIYMGNGAGASGASVAVCTPESAGFPKYLFYTDYIVFAGSAPHVANFRFGTDGKVTITIKALSGTAGLAGAASAYINVTYPAAN</sequence>
<protein>
    <submittedName>
        <fullName evidence="1">Uncharacterized protein</fullName>
    </submittedName>
</protein>
<gene>
    <name evidence="1" type="ORF">EZS28_042994</name>
</gene>
<dbReference type="Proteomes" id="UP000324800">
    <property type="component" value="Unassembled WGS sequence"/>
</dbReference>
<reference evidence="1 2" key="1">
    <citation type="submission" date="2019-03" db="EMBL/GenBank/DDBJ databases">
        <title>Single cell metagenomics reveals metabolic interactions within the superorganism composed of flagellate Streblomastix strix and complex community of Bacteroidetes bacteria on its surface.</title>
        <authorList>
            <person name="Treitli S.C."/>
            <person name="Kolisko M."/>
            <person name="Husnik F."/>
            <person name="Keeling P."/>
            <person name="Hampl V."/>
        </authorList>
    </citation>
    <scope>NUCLEOTIDE SEQUENCE [LARGE SCALE GENOMIC DNA]</scope>
    <source>
        <strain evidence="1">ST1C</strain>
    </source>
</reference>